<accession>A0A6A3LGU5</accession>
<dbReference type="EMBL" id="QXFU01000848">
    <property type="protein sequence ID" value="KAE9018582.1"/>
    <property type="molecule type" value="Genomic_DNA"/>
</dbReference>
<proteinExistence type="predicted"/>
<organism evidence="1 2">
    <name type="scientific">Phytophthora rubi</name>
    <dbReference type="NCBI Taxonomy" id="129364"/>
    <lineage>
        <taxon>Eukaryota</taxon>
        <taxon>Sar</taxon>
        <taxon>Stramenopiles</taxon>
        <taxon>Oomycota</taxon>
        <taxon>Peronosporomycetes</taxon>
        <taxon>Peronosporales</taxon>
        <taxon>Peronosporaceae</taxon>
        <taxon>Phytophthora</taxon>
    </lineage>
</organism>
<evidence type="ECO:0000313" key="1">
    <source>
        <dbReference type="EMBL" id="KAE9018582.1"/>
    </source>
</evidence>
<protein>
    <submittedName>
        <fullName evidence="1">Uncharacterized protein</fullName>
    </submittedName>
</protein>
<name>A0A6A3LGU5_9STRA</name>
<dbReference type="Proteomes" id="UP000435112">
    <property type="component" value="Unassembled WGS sequence"/>
</dbReference>
<comment type="caution">
    <text evidence="1">The sequence shown here is derived from an EMBL/GenBank/DDBJ whole genome shotgun (WGS) entry which is preliminary data.</text>
</comment>
<gene>
    <name evidence="1" type="ORF">PR002_g13063</name>
</gene>
<reference evidence="1 2" key="1">
    <citation type="submission" date="2018-09" db="EMBL/GenBank/DDBJ databases">
        <title>Genomic investigation of the strawberry pathogen Phytophthora fragariae indicates pathogenicity is determined by transcriptional variation in three key races.</title>
        <authorList>
            <person name="Adams T.M."/>
            <person name="Armitage A.D."/>
            <person name="Sobczyk M.K."/>
            <person name="Bates H.J."/>
            <person name="Dunwell J.M."/>
            <person name="Nellist C.F."/>
            <person name="Harrison R.J."/>
        </authorList>
    </citation>
    <scope>NUCLEOTIDE SEQUENCE [LARGE SCALE GENOMIC DNA]</scope>
    <source>
        <strain evidence="1 2">SCRP324</strain>
    </source>
</reference>
<dbReference type="AlphaFoldDB" id="A0A6A3LGU5"/>
<evidence type="ECO:0000313" key="2">
    <source>
        <dbReference type="Proteomes" id="UP000435112"/>
    </source>
</evidence>
<dbReference type="OrthoDB" id="124611at2759"/>
<sequence length="213" mass="23792">MIIVSVGKRIQGDVFEDGPDQSSYLVGRAGNARMVYSLTVGRLSWSLEDLSDVYDATCATGSGCNGIRFPLTSSDLLLWTMLASTVEESRGAVLKTETRPTIIVLPRNFKTINSTFTAYMLDRGISDCEVLIDNYLNHIEKNHLYIEYTLQPAYTAGLYYIFQNGMEQTRIPANASSSHRNSLQFAGNIQDMYVLVGATPSFNTWVGRQYDLR</sequence>